<dbReference type="Proteomes" id="UP000886520">
    <property type="component" value="Chromosome 3"/>
</dbReference>
<dbReference type="OrthoDB" id="41532at2759"/>
<dbReference type="CDD" id="cd04301">
    <property type="entry name" value="NAT_SF"/>
    <property type="match status" value="1"/>
</dbReference>
<protein>
    <recommendedName>
        <fullName evidence="2">N-acetyltransferase domain-containing protein</fullName>
    </recommendedName>
</protein>
<feature type="compositionally biased region" description="Low complexity" evidence="1">
    <location>
        <begin position="1"/>
        <end position="11"/>
    </location>
</feature>
<sequence length="201" mass="22963">SFLSLSLSHTHTVNHTRAHTPPRKPMQTEEKDIRELKLESNKGRTAEVDVVLQQILKLERRIFPKHESLASTMQLDLKKKNLGVLFAVDHHPCNVDEQHTDTVCVAGYVIYSFTSSLAASIVKLAVRECYRKQGYGQALLKAAIVKCQTRPICRVTLHVDPTREAAMGLYKKMGFRTDTIVLDYYAPRRDAHRMFIDFDKP</sequence>
<feature type="region of interest" description="Disordered" evidence="1">
    <location>
        <begin position="1"/>
        <end position="31"/>
    </location>
</feature>
<evidence type="ECO:0000256" key="1">
    <source>
        <dbReference type="SAM" id="MobiDB-lite"/>
    </source>
</evidence>
<evidence type="ECO:0000313" key="3">
    <source>
        <dbReference type="EMBL" id="KAI5083730.1"/>
    </source>
</evidence>
<dbReference type="InterPro" id="IPR000182">
    <property type="entry name" value="GNAT_dom"/>
</dbReference>
<dbReference type="GO" id="GO:0016747">
    <property type="term" value="F:acyltransferase activity, transferring groups other than amino-acyl groups"/>
    <property type="evidence" value="ECO:0007669"/>
    <property type="project" value="InterPro"/>
</dbReference>
<dbReference type="InterPro" id="IPR016181">
    <property type="entry name" value="Acyl_CoA_acyltransferase"/>
</dbReference>
<feature type="domain" description="N-acetyltransferase" evidence="2">
    <location>
        <begin position="31"/>
        <end position="199"/>
    </location>
</feature>
<dbReference type="Gene3D" id="3.40.630.30">
    <property type="match status" value="1"/>
</dbReference>
<comment type="caution">
    <text evidence="3">The sequence shown here is derived from an EMBL/GenBank/DDBJ whole genome shotgun (WGS) entry which is preliminary data.</text>
</comment>
<dbReference type="AlphaFoldDB" id="A0A9D4VC13"/>
<dbReference type="Pfam" id="PF00583">
    <property type="entry name" value="Acetyltransf_1"/>
    <property type="match status" value="1"/>
</dbReference>
<dbReference type="EMBL" id="JABFUD020000002">
    <property type="protein sequence ID" value="KAI5083730.1"/>
    <property type="molecule type" value="Genomic_DNA"/>
</dbReference>
<gene>
    <name evidence="3" type="ORF">GOP47_0003473</name>
</gene>
<dbReference type="PANTHER" id="PTHR47542:SF2">
    <property type="entry name" value="ACYL-COA N-ACYLTRANSFERASES (NAT) SUPERFAMILY PROTEIN"/>
    <property type="match status" value="1"/>
</dbReference>
<organism evidence="3 4">
    <name type="scientific">Adiantum capillus-veneris</name>
    <name type="common">Maidenhair fern</name>
    <dbReference type="NCBI Taxonomy" id="13818"/>
    <lineage>
        <taxon>Eukaryota</taxon>
        <taxon>Viridiplantae</taxon>
        <taxon>Streptophyta</taxon>
        <taxon>Embryophyta</taxon>
        <taxon>Tracheophyta</taxon>
        <taxon>Polypodiopsida</taxon>
        <taxon>Polypodiidae</taxon>
        <taxon>Polypodiales</taxon>
        <taxon>Pteridineae</taxon>
        <taxon>Pteridaceae</taxon>
        <taxon>Vittarioideae</taxon>
        <taxon>Adiantum</taxon>
    </lineage>
</organism>
<proteinExistence type="predicted"/>
<keyword evidence="4" id="KW-1185">Reference proteome</keyword>
<evidence type="ECO:0000259" key="2">
    <source>
        <dbReference type="PROSITE" id="PS51186"/>
    </source>
</evidence>
<accession>A0A9D4VC13</accession>
<dbReference type="SUPFAM" id="SSF55729">
    <property type="entry name" value="Acyl-CoA N-acyltransferases (Nat)"/>
    <property type="match status" value="1"/>
</dbReference>
<dbReference type="PROSITE" id="PS51186">
    <property type="entry name" value="GNAT"/>
    <property type="match status" value="1"/>
</dbReference>
<feature type="non-terminal residue" evidence="3">
    <location>
        <position position="201"/>
    </location>
</feature>
<name>A0A9D4VC13_ADICA</name>
<feature type="compositionally biased region" description="Basic residues" evidence="1">
    <location>
        <begin position="12"/>
        <end position="22"/>
    </location>
</feature>
<evidence type="ECO:0000313" key="4">
    <source>
        <dbReference type="Proteomes" id="UP000886520"/>
    </source>
</evidence>
<reference evidence="3" key="1">
    <citation type="submission" date="2021-01" db="EMBL/GenBank/DDBJ databases">
        <title>Adiantum capillus-veneris genome.</title>
        <authorList>
            <person name="Fang Y."/>
            <person name="Liao Q."/>
        </authorList>
    </citation>
    <scope>NUCLEOTIDE SEQUENCE</scope>
    <source>
        <strain evidence="3">H3</strain>
        <tissue evidence="3">Leaf</tissue>
    </source>
</reference>
<dbReference type="PANTHER" id="PTHR47542">
    <property type="entry name" value="ACYL-COA N-ACYLTRANSFERASES (NAT) SUPERFAMILY PROTEIN"/>
    <property type="match status" value="1"/>
</dbReference>